<evidence type="ECO:0000313" key="1">
    <source>
        <dbReference type="EMBL" id="KAK5837504.1"/>
    </source>
</evidence>
<gene>
    <name evidence="1" type="ORF">PVK06_013314</name>
</gene>
<evidence type="ECO:0008006" key="3">
    <source>
        <dbReference type="Google" id="ProtNLM"/>
    </source>
</evidence>
<proteinExistence type="predicted"/>
<protein>
    <recommendedName>
        <fullName evidence="3">RNase H type-1 domain-containing protein</fullName>
    </recommendedName>
</protein>
<organism evidence="1 2">
    <name type="scientific">Gossypium arboreum</name>
    <name type="common">Tree cotton</name>
    <name type="synonym">Gossypium nanking</name>
    <dbReference type="NCBI Taxonomy" id="29729"/>
    <lineage>
        <taxon>Eukaryota</taxon>
        <taxon>Viridiplantae</taxon>
        <taxon>Streptophyta</taxon>
        <taxon>Embryophyta</taxon>
        <taxon>Tracheophyta</taxon>
        <taxon>Spermatophyta</taxon>
        <taxon>Magnoliopsida</taxon>
        <taxon>eudicotyledons</taxon>
        <taxon>Gunneridae</taxon>
        <taxon>Pentapetalae</taxon>
        <taxon>rosids</taxon>
        <taxon>malvids</taxon>
        <taxon>Malvales</taxon>
        <taxon>Malvaceae</taxon>
        <taxon>Malvoideae</taxon>
        <taxon>Gossypium</taxon>
    </lineage>
</organism>
<evidence type="ECO:0000313" key="2">
    <source>
        <dbReference type="Proteomes" id="UP001358586"/>
    </source>
</evidence>
<dbReference type="EMBL" id="JARKNE010000004">
    <property type="protein sequence ID" value="KAK5837504.1"/>
    <property type="molecule type" value="Genomic_DNA"/>
</dbReference>
<name>A0ABR0QDV1_GOSAR</name>
<keyword evidence="2" id="KW-1185">Reference proteome</keyword>
<accession>A0ABR0QDV1</accession>
<comment type="caution">
    <text evidence="1">The sequence shown here is derived from an EMBL/GenBank/DDBJ whole genome shotgun (WGS) entry which is preliminary data.</text>
</comment>
<reference evidence="1 2" key="1">
    <citation type="submission" date="2023-03" db="EMBL/GenBank/DDBJ databases">
        <title>WGS of Gossypium arboreum.</title>
        <authorList>
            <person name="Yu D."/>
        </authorList>
    </citation>
    <scope>NUCLEOTIDE SEQUENCE [LARGE SCALE GENOMIC DNA]</scope>
    <source>
        <tissue evidence="1">Leaf</tissue>
    </source>
</reference>
<dbReference type="Proteomes" id="UP001358586">
    <property type="component" value="Chromosome 4"/>
</dbReference>
<sequence>MRSLMWAKSVHDDCIFSEVDWWGRPKGCKLGRKLGRDKDCVWDHLPTVVEKVAGCRGVLRDEKGVVSASFSSKCGACRVEQAVVMAVKFATEMWKQH</sequence>